<organism evidence="2 3">
    <name type="scientific">Folsomia candida</name>
    <name type="common">Springtail</name>
    <dbReference type="NCBI Taxonomy" id="158441"/>
    <lineage>
        <taxon>Eukaryota</taxon>
        <taxon>Metazoa</taxon>
        <taxon>Ecdysozoa</taxon>
        <taxon>Arthropoda</taxon>
        <taxon>Hexapoda</taxon>
        <taxon>Collembola</taxon>
        <taxon>Entomobryomorpha</taxon>
        <taxon>Isotomoidea</taxon>
        <taxon>Isotomidae</taxon>
        <taxon>Proisotominae</taxon>
        <taxon>Folsomia</taxon>
    </lineage>
</organism>
<feature type="compositionally biased region" description="Low complexity" evidence="1">
    <location>
        <begin position="42"/>
        <end position="57"/>
    </location>
</feature>
<gene>
    <name evidence="2" type="ORF">Fcan01_02261</name>
</gene>
<feature type="compositionally biased region" description="Pro residues" evidence="1">
    <location>
        <begin position="120"/>
        <end position="133"/>
    </location>
</feature>
<proteinExistence type="predicted"/>
<feature type="region of interest" description="Disordered" evidence="1">
    <location>
        <begin position="1"/>
        <end position="98"/>
    </location>
</feature>
<dbReference type="Proteomes" id="UP000198287">
    <property type="component" value="Unassembled WGS sequence"/>
</dbReference>
<feature type="region of interest" description="Disordered" evidence="1">
    <location>
        <begin position="110"/>
        <end position="139"/>
    </location>
</feature>
<evidence type="ECO:0000313" key="2">
    <source>
        <dbReference type="EMBL" id="OXA63583.1"/>
    </source>
</evidence>
<keyword evidence="3" id="KW-1185">Reference proteome</keyword>
<sequence>MTSPNENNNNPSPDPDDNYVYTWREPPEEEEGTSRQLADLPSSFFQFFQHSTQRQTQDCFGGISGVEEAGNSSSAPPAATESESTSSGSTSKSSSDLEEDFIEGDFVENNLPQLGQPASVQPPSPISSLPPHPRQAYLDSLNASTPPLITPPPPHLIWTLEQARKLTTSTTSQFGPSSCGLTSLTHILTSLHHPLPSPATLLSLLPPSLRSSDPTTTPLHTYLISRSRAGTTHSQIITAIQTLTNNKIVGKFFPLNHHTTNPSKLLTTLATWIDAGCAPLATLNPQKISTLADAWHHQMIYGVDANTVLLTNPLEKIPIDEFLPQITSESVLLIKREDVLKFHQQNYDLRLLTRIGQEWNEMNVLGTVSHMLHEEESPHSTTTTIKKTPHLPIPAEYTAGISVFCSWDNPFRESLFNFVI</sequence>
<comment type="caution">
    <text evidence="2">The sequence shown here is derived from an EMBL/GenBank/DDBJ whole genome shotgun (WGS) entry which is preliminary data.</text>
</comment>
<feature type="compositionally biased region" description="Low complexity" evidence="1">
    <location>
        <begin position="1"/>
        <end position="11"/>
    </location>
</feature>
<dbReference type="AlphaFoldDB" id="A0A226F1C7"/>
<feature type="compositionally biased region" description="Low complexity" evidence="1">
    <location>
        <begin position="72"/>
        <end position="94"/>
    </location>
</feature>
<evidence type="ECO:0000256" key="1">
    <source>
        <dbReference type="SAM" id="MobiDB-lite"/>
    </source>
</evidence>
<dbReference type="EMBL" id="LNIX01000001">
    <property type="protein sequence ID" value="OXA63583.1"/>
    <property type="molecule type" value="Genomic_DNA"/>
</dbReference>
<reference evidence="2 3" key="1">
    <citation type="submission" date="2015-12" db="EMBL/GenBank/DDBJ databases">
        <title>The genome of Folsomia candida.</title>
        <authorList>
            <person name="Faddeeva A."/>
            <person name="Derks M.F."/>
            <person name="Anvar Y."/>
            <person name="Smit S."/>
            <person name="Van Straalen N."/>
            <person name="Roelofs D."/>
        </authorList>
    </citation>
    <scope>NUCLEOTIDE SEQUENCE [LARGE SCALE GENOMIC DNA]</scope>
    <source>
        <strain evidence="2 3">VU population</strain>
        <tissue evidence="2">Whole body</tissue>
    </source>
</reference>
<accession>A0A226F1C7</accession>
<dbReference type="OrthoDB" id="10064600at2759"/>
<evidence type="ECO:0000313" key="3">
    <source>
        <dbReference type="Proteomes" id="UP000198287"/>
    </source>
</evidence>
<protein>
    <submittedName>
        <fullName evidence="2">Uncharacterized protein</fullName>
    </submittedName>
</protein>
<name>A0A226F1C7_FOLCA</name>